<evidence type="ECO:0000313" key="6">
    <source>
        <dbReference type="EMBL" id="RRQ05003.1"/>
    </source>
</evidence>
<proteinExistence type="predicted"/>
<dbReference type="PANTHER" id="PTHR35798">
    <property type="entry name" value="CELL DIVISION PROTEIN SEPF"/>
    <property type="match status" value="1"/>
</dbReference>
<organism evidence="6 7">
    <name type="scientific">Corynebacterium bovis</name>
    <dbReference type="NCBI Taxonomy" id="36808"/>
    <lineage>
        <taxon>Bacteria</taxon>
        <taxon>Bacillati</taxon>
        <taxon>Actinomycetota</taxon>
        <taxon>Actinomycetes</taxon>
        <taxon>Mycobacteriales</taxon>
        <taxon>Corynebacteriaceae</taxon>
        <taxon>Corynebacterium</taxon>
    </lineage>
</organism>
<dbReference type="AlphaFoldDB" id="A0A3R8QIL0"/>
<dbReference type="OrthoDB" id="4411196at2"/>
<dbReference type="RefSeq" id="WP_010265501.1">
    <property type="nucleotide sequence ID" value="NZ_CP066067.1"/>
</dbReference>
<dbReference type="InterPro" id="IPR023052">
    <property type="entry name" value="Cell_div_SepF"/>
</dbReference>
<dbReference type="GO" id="GO:0000917">
    <property type="term" value="P:division septum assembly"/>
    <property type="evidence" value="ECO:0007669"/>
    <property type="project" value="UniProtKB-KW"/>
</dbReference>
<comment type="caution">
    <text evidence="6">The sequence shown here is derived from an EMBL/GenBank/DDBJ whole genome shotgun (WGS) entry which is preliminary data.</text>
</comment>
<reference evidence="6 7" key="1">
    <citation type="submission" date="2018-01" db="EMBL/GenBank/DDBJ databases">
        <title>Twenty Corynebacterium bovis Genomes.</title>
        <authorList>
            <person name="Gulvik C.A."/>
        </authorList>
    </citation>
    <scope>NUCLEOTIDE SEQUENCE [LARGE SCALE GENOMIC DNA]</scope>
    <source>
        <strain evidence="6 7">16-2004</strain>
    </source>
</reference>
<feature type="compositionally biased region" description="Basic and acidic residues" evidence="5">
    <location>
        <begin position="31"/>
        <end position="44"/>
    </location>
</feature>
<dbReference type="InterPro" id="IPR038594">
    <property type="entry name" value="SepF-like_sf"/>
</dbReference>
<evidence type="ECO:0000256" key="2">
    <source>
        <dbReference type="ARBA" id="ARBA00023210"/>
    </source>
</evidence>
<dbReference type="EMBL" id="PQNQ01000005">
    <property type="protein sequence ID" value="RRQ05003.1"/>
    <property type="molecule type" value="Genomic_DNA"/>
</dbReference>
<evidence type="ECO:0000313" key="7">
    <source>
        <dbReference type="Proteomes" id="UP000278422"/>
    </source>
</evidence>
<evidence type="ECO:0000256" key="4">
    <source>
        <dbReference type="ARBA" id="ARBA00044936"/>
    </source>
</evidence>
<dbReference type="Proteomes" id="UP000278422">
    <property type="component" value="Unassembled WGS sequence"/>
</dbReference>
<evidence type="ECO:0000256" key="1">
    <source>
        <dbReference type="ARBA" id="ARBA00022618"/>
    </source>
</evidence>
<protein>
    <submittedName>
        <fullName evidence="6">Cell division protein SepF</fullName>
    </submittedName>
</protein>
<dbReference type="InterPro" id="IPR007561">
    <property type="entry name" value="Cell_div_SepF/SepF-rel"/>
</dbReference>
<keyword evidence="7" id="KW-1185">Reference proteome</keyword>
<sequence length="194" mass="21428">MANGMNKFKEFFGLGDVDQYKDPYYGDEFGETPRHDHRDARDDYAEADPAPRRSSRYADREAYPADDADRGYGRDRYSRYDRYDRYDRAEPAVDAVAVPAAAPARTAEPRVTSIALSGVHNTEELAVEARTGDIVVFNLAALEQGDARRVLDFSAGLAKGLGATVKKLAGVRNFVFIPAGVSLDQSQLDQLVES</sequence>
<evidence type="ECO:0000256" key="5">
    <source>
        <dbReference type="SAM" id="MobiDB-lite"/>
    </source>
</evidence>
<comment type="function">
    <text evidence="4">Cell division protein that is part of the divisome complex and is recruited early to the Z-ring. Probably stimulates Z-ring formation, perhaps through the cross-linking of FtsZ protofilaments. Its function overlaps with FtsA.</text>
</comment>
<dbReference type="Pfam" id="PF04472">
    <property type="entry name" value="SepF"/>
    <property type="match status" value="1"/>
</dbReference>
<feature type="compositionally biased region" description="Basic and acidic residues" evidence="5">
    <location>
        <begin position="56"/>
        <end position="74"/>
    </location>
</feature>
<feature type="region of interest" description="Disordered" evidence="5">
    <location>
        <begin position="23"/>
        <end position="74"/>
    </location>
</feature>
<dbReference type="GeneID" id="60808621"/>
<accession>A0A3R8QIL0</accession>
<gene>
    <name evidence="6" type="ORF">CXF42_02760</name>
</gene>
<dbReference type="Gene3D" id="3.30.110.150">
    <property type="entry name" value="SepF-like protein"/>
    <property type="match status" value="1"/>
</dbReference>
<keyword evidence="2" id="KW-0717">Septation</keyword>
<keyword evidence="3" id="KW-0131">Cell cycle</keyword>
<keyword evidence="1 6" id="KW-0132">Cell division</keyword>
<dbReference type="PANTHER" id="PTHR35798:SF1">
    <property type="entry name" value="CELL DIVISION PROTEIN SEPF"/>
    <property type="match status" value="1"/>
</dbReference>
<evidence type="ECO:0000256" key="3">
    <source>
        <dbReference type="ARBA" id="ARBA00023306"/>
    </source>
</evidence>
<name>A0A3R8QIL0_9CORY</name>